<protein>
    <recommendedName>
        <fullName evidence="1">DUF3298 domain-containing protein</fullName>
    </recommendedName>
</protein>
<gene>
    <name evidence="2" type="ORF">BHE18_15955</name>
</gene>
<evidence type="ECO:0000313" key="3">
    <source>
        <dbReference type="Proteomes" id="UP000182062"/>
    </source>
</evidence>
<name>A0A1J6VM56_9BACI</name>
<dbReference type="Gene3D" id="3.90.640.20">
    <property type="entry name" value="Heat-shock cognate protein, ATPase"/>
    <property type="match status" value="1"/>
</dbReference>
<proteinExistence type="predicted"/>
<keyword evidence="3" id="KW-1185">Reference proteome</keyword>
<sequence length="208" mass="23873">MKVPVTLPVSIEPRMISNGPKQVVYYPKAVRMRSRDFQRTINRTIVAETQKLIHEQVGNMPSTVEEMQGSFEIKNNQREVLSLSLSNYTYHYHAAHGMTFIRSLTFDLEKERICSLKDLFKPGSDYVKRLSDLVAAQINERDIPLLGEFTGIRPDQDYYIADKALVIYFQLYEITPYVAGFPMFPVSVFDLQDIIEESGPLGRMAVNN</sequence>
<dbReference type="EMBL" id="MINN01000161">
    <property type="protein sequence ID" value="OIU66338.1"/>
    <property type="molecule type" value="Genomic_DNA"/>
</dbReference>
<dbReference type="Pfam" id="PF11738">
    <property type="entry name" value="DUF3298"/>
    <property type="match status" value="1"/>
</dbReference>
<evidence type="ECO:0000313" key="2">
    <source>
        <dbReference type="EMBL" id="OIU66338.1"/>
    </source>
</evidence>
<organism evidence="2 3">
    <name type="scientific">Rossellomorea aquimaris</name>
    <dbReference type="NCBI Taxonomy" id="189382"/>
    <lineage>
        <taxon>Bacteria</taxon>
        <taxon>Bacillati</taxon>
        <taxon>Bacillota</taxon>
        <taxon>Bacilli</taxon>
        <taxon>Bacillales</taxon>
        <taxon>Bacillaceae</taxon>
        <taxon>Rossellomorea</taxon>
    </lineage>
</organism>
<reference evidence="2 3" key="1">
    <citation type="submission" date="2016-09" db="EMBL/GenBank/DDBJ databases">
        <title>Bacillus aquimaris SAMM genome sequence reveals colonization and biosurfactant production capacities.</title>
        <authorList>
            <person name="Waghmode S.R."/>
            <person name="Suryavanshi M.V."/>
        </authorList>
    </citation>
    <scope>NUCLEOTIDE SEQUENCE [LARGE SCALE GENOMIC DNA]</scope>
    <source>
        <strain evidence="2 3">SAMM</strain>
    </source>
</reference>
<dbReference type="Gene3D" id="3.30.565.40">
    <property type="entry name" value="Fervidobacterium nodosum Rt17-B1 like"/>
    <property type="match status" value="1"/>
</dbReference>
<dbReference type="InterPro" id="IPR021729">
    <property type="entry name" value="DUF3298"/>
</dbReference>
<dbReference type="AlphaFoldDB" id="A0A1J6VM56"/>
<dbReference type="InterPro" id="IPR037126">
    <property type="entry name" value="PdaC/RsiV-like_sf"/>
</dbReference>
<dbReference type="Proteomes" id="UP000182062">
    <property type="component" value="Unassembled WGS sequence"/>
</dbReference>
<accession>A0A1J6VM56</accession>
<dbReference type="OrthoDB" id="5637at2"/>
<evidence type="ECO:0000259" key="1">
    <source>
        <dbReference type="Pfam" id="PF11738"/>
    </source>
</evidence>
<comment type="caution">
    <text evidence="2">The sequence shown here is derived from an EMBL/GenBank/DDBJ whole genome shotgun (WGS) entry which is preliminary data.</text>
</comment>
<feature type="domain" description="DUF3298" evidence="1">
    <location>
        <begin position="117"/>
        <end position="186"/>
    </location>
</feature>